<feature type="compositionally biased region" description="Low complexity" evidence="1">
    <location>
        <begin position="445"/>
        <end position="454"/>
    </location>
</feature>
<evidence type="ECO:0000313" key="6">
    <source>
        <dbReference type="Proteomes" id="UP001595773"/>
    </source>
</evidence>
<evidence type="ECO:0000256" key="3">
    <source>
        <dbReference type="SAM" id="SignalP"/>
    </source>
</evidence>
<feature type="transmembrane region" description="Helical" evidence="2">
    <location>
        <begin position="161"/>
        <end position="186"/>
    </location>
</feature>
<dbReference type="EMBL" id="JBHSCQ010000005">
    <property type="protein sequence ID" value="MFC4264909.1"/>
    <property type="molecule type" value="Genomic_DNA"/>
</dbReference>
<protein>
    <submittedName>
        <fullName evidence="5">DUF5129 domain-containing protein</fullName>
    </submittedName>
</protein>
<gene>
    <name evidence="5" type="ORF">ACFOW9_04770</name>
</gene>
<sequence>MKKLLSILALTMMTLLGLAPTALADAPGSIVVEDTAGVLYQPALLPAVEQFDFYKPTQVVIYTRRGAPGEKINEEVLRFARANHPEWISADGQKWADGLFIFAVDVQNHKVGTYMGEDRKVSQAKQDSIQDASKADFRLAQWTDGTIAGIKKGAALINQPWYRSAAFVAITSIAGVLALAGFGTWFGIRVRNRSKAAAHLKRADASFASVSLDLPATELNAKTIPESSSYGARVLEKYRNFNTKYGDAAELNQQAHALAKKDFSKATNVQIAARYADAAVELDRLDDVIADTNTLLNKFSGWEGAWDRQIGPLRADLTTLPELLNRKEARGLAAAAALGSFNNRAEEGLTLWASQIGTGQLSPEQALDQLAGVRSELEGLLTQLAAAMVNAYARTPAEAEKMRSAMEHEQSRAPAYGQANILGTVMGMNAFYSVSTFGHAYSSGRSSVDSARSSSGGGGGTGYGSSGGSFSGSGSSSSF</sequence>
<feature type="signal peptide" evidence="3">
    <location>
        <begin position="1"/>
        <end position="24"/>
    </location>
</feature>
<reference evidence="6" key="1">
    <citation type="journal article" date="2019" name="Int. J. Syst. Evol. Microbiol.">
        <title>The Global Catalogue of Microorganisms (GCM) 10K type strain sequencing project: providing services to taxonomists for standard genome sequencing and annotation.</title>
        <authorList>
            <consortium name="The Broad Institute Genomics Platform"/>
            <consortium name="The Broad Institute Genome Sequencing Center for Infectious Disease"/>
            <person name="Wu L."/>
            <person name="Ma J."/>
        </authorList>
    </citation>
    <scope>NUCLEOTIDE SEQUENCE [LARGE SCALE GENOMIC DNA]</scope>
    <source>
        <strain evidence="6">CGMCC 1.10698</strain>
    </source>
</reference>
<dbReference type="Proteomes" id="UP001595773">
    <property type="component" value="Unassembled WGS sequence"/>
</dbReference>
<keyword evidence="2" id="KW-0472">Membrane</keyword>
<evidence type="ECO:0000313" key="5">
    <source>
        <dbReference type="EMBL" id="MFC4264909.1"/>
    </source>
</evidence>
<organism evidence="5 6">
    <name type="scientific">Arthrobacter cryoconiti</name>
    <dbReference type="NCBI Taxonomy" id="748907"/>
    <lineage>
        <taxon>Bacteria</taxon>
        <taxon>Bacillati</taxon>
        <taxon>Actinomycetota</taxon>
        <taxon>Actinomycetes</taxon>
        <taxon>Micrococcales</taxon>
        <taxon>Micrococcaceae</taxon>
        <taxon>Arthrobacter</taxon>
    </lineage>
</organism>
<keyword evidence="6" id="KW-1185">Reference proteome</keyword>
<name>A0ABV8QXJ6_9MICC</name>
<dbReference type="InterPro" id="IPR033435">
    <property type="entry name" value="DUF5129"/>
</dbReference>
<dbReference type="Pfam" id="PF17173">
    <property type="entry name" value="DUF5129"/>
    <property type="match status" value="1"/>
</dbReference>
<feature type="domain" description="DUF5129" evidence="4">
    <location>
        <begin position="32"/>
        <end position="370"/>
    </location>
</feature>
<feature type="compositionally biased region" description="Gly residues" evidence="1">
    <location>
        <begin position="455"/>
        <end position="471"/>
    </location>
</feature>
<comment type="caution">
    <text evidence="5">The sequence shown here is derived from an EMBL/GenBank/DDBJ whole genome shotgun (WGS) entry which is preliminary data.</text>
</comment>
<evidence type="ECO:0000256" key="2">
    <source>
        <dbReference type="SAM" id="Phobius"/>
    </source>
</evidence>
<keyword evidence="2" id="KW-0812">Transmembrane</keyword>
<keyword evidence="3" id="KW-0732">Signal</keyword>
<accession>A0ABV8QXJ6</accession>
<dbReference type="RefSeq" id="WP_230066522.1">
    <property type="nucleotide sequence ID" value="NZ_BAABLL010000019.1"/>
</dbReference>
<feature type="chain" id="PRO_5046124043" evidence="3">
    <location>
        <begin position="25"/>
        <end position="479"/>
    </location>
</feature>
<proteinExistence type="predicted"/>
<keyword evidence="2" id="KW-1133">Transmembrane helix</keyword>
<feature type="region of interest" description="Disordered" evidence="1">
    <location>
        <begin position="445"/>
        <end position="479"/>
    </location>
</feature>
<dbReference type="Gene3D" id="3.10.310.50">
    <property type="match status" value="1"/>
</dbReference>
<evidence type="ECO:0000256" key="1">
    <source>
        <dbReference type="SAM" id="MobiDB-lite"/>
    </source>
</evidence>
<evidence type="ECO:0000259" key="4">
    <source>
        <dbReference type="Pfam" id="PF17173"/>
    </source>
</evidence>